<keyword evidence="5" id="KW-0539">Nucleus</keyword>
<evidence type="ECO:0000313" key="8">
    <source>
        <dbReference type="EMBL" id="VDC94827.1"/>
    </source>
</evidence>
<dbReference type="Gene3D" id="4.10.280.10">
    <property type="entry name" value="Helix-loop-helix DNA-binding domain"/>
    <property type="match status" value="1"/>
</dbReference>
<dbReference type="GO" id="GO:0003677">
    <property type="term" value="F:DNA binding"/>
    <property type="evidence" value="ECO:0007669"/>
    <property type="project" value="UniProtKB-KW"/>
</dbReference>
<comment type="subcellular location">
    <subcellularLocation>
        <location evidence="1">Nucleus</location>
    </subcellularLocation>
</comment>
<dbReference type="PANTHER" id="PTHR12565">
    <property type="entry name" value="STEROL REGULATORY ELEMENT-BINDING PROTEIN"/>
    <property type="match status" value="1"/>
</dbReference>
<evidence type="ECO:0000256" key="5">
    <source>
        <dbReference type="ARBA" id="ARBA00023242"/>
    </source>
</evidence>
<dbReference type="SMR" id="A0A3P6AU38"/>
<evidence type="ECO:0000256" key="4">
    <source>
        <dbReference type="ARBA" id="ARBA00023163"/>
    </source>
</evidence>
<dbReference type="AlphaFoldDB" id="A0A3P6AU38"/>
<feature type="region of interest" description="Disordered" evidence="6">
    <location>
        <begin position="112"/>
        <end position="179"/>
    </location>
</feature>
<keyword evidence="2" id="KW-0805">Transcription regulation</keyword>
<dbReference type="CDD" id="cd18919">
    <property type="entry name" value="bHLH_AtBPE_like"/>
    <property type="match status" value="1"/>
</dbReference>
<feature type="domain" description="BHLH" evidence="7">
    <location>
        <begin position="192"/>
        <end position="242"/>
    </location>
</feature>
<feature type="compositionally biased region" description="Basic and acidic residues" evidence="6">
    <location>
        <begin position="167"/>
        <end position="179"/>
    </location>
</feature>
<dbReference type="SMART" id="SM00353">
    <property type="entry name" value="HLH"/>
    <property type="match status" value="1"/>
</dbReference>
<dbReference type="InterPro" id="IPR036638">
    <property type="entry name" value="HLH_DNA-bd_sf"/>
</dbReference>
<keyword evidence="3" id="KW-0238">DNA-binding</keyword>
<organism evidence="8">
    <name type="scientific">Brassica oleracea</name>
    <name type="common">Wild cabbage</name>
    <dbReference type="NCBI Taxonomy" id="3712"/>
    <lineage>
        <taxon>Eukaryota</taxon>
        <taxon>Viridiplantae</taxon>
        <taxon>Streptophyta</taxon>
        <taxon>Embryophyta</taxon>
        <taxon>Tracheophyta</taxon>
        <taxon>Spermatophyta</taxon>
        <taxon>Magnoliopsida</taxon>
        <taxon>eudicotyledons</taxon>
        <taxon>Gunneridae</taxon>
        <taxon>Pentapetalae</taxon>
        <taxon>rosids</taxon>
        <taxon>malvids</taxon>
        <taxon>Brassicales</taxon>
        <taxon>Brassicaceae</taxon>
        <taxon>Brassiceae</taxon>
        <taxon>Brassica</taxon>
    </lineage>
</organism>
<evidence type="ECO:0000256" key="1">
    <source>
        <dbReference type="ARBA" id="ARBA00004123"/>
    </source>
</evidence>
<gene>
    <name evidence="8" type="ORF">BOLC3T18169H</name>
</gene>
<evidence type="ECO:0000256" key="6">
    <source>
        <dbReference type="SAM" id="MobiDB-lite"/>
    </source>
</evidence>
<evidence type="ECO:0000256" key="2">
    <source>
        <dbReference type="ARBA" id="ARBA00023015"/>
    </source>
</evidence>
<dbReference type="GO" id="GO:0005634">
    <property type="term" value="C:nucleus"/>
    <property type="evidence" value="ECO:0007669"/>
    <property type="project" value="UniProtKB-SubCell"/>
</dbReference>
<reference evidence="8" key="1">
    <citation type="submission" date="2018-11" db="EMBL/GenBank/DDBJ databases">
        <authorList>
            <consortium name="Genoscope - CEA"/>
            <person name="William W."/>
        </authorList>
    </citation>
    <scope>NUCLEOTIDE SEQUENCE</scope>
</reference>
<dbReference type="InterPro" id="IPR024097">
    <property type="entry name" value="bHLH_ZIP_TF"/>
</dbReference>
<dbReference type="EMBL" id="LR031872">
    <property type="protein sequence ID" value="VDC94827.1"/>
    <property type="molecule type" value="Genomic_DNA"/>
</dbReference>
<dbReference type="GO" id="GO:0046983">
    <property type="term" value="F:protein dimerization activity"/>
    <property type="evidence" value="ECO:0007669"/>
    <property type="project" value="InterPro"/>
</dbReference>
<evidence type="ECO:0000256" key="3">
    <source>
        <dbReference type="ARBA" id="ARBA00023125"/>
    </source>
</evidence>
<dbReference type="SUPFAM" id="SSF47459">
    <property type="entry name" value="HLH, helix-loop-helix DNA-binding domain"/>
    <property type="match status" value="1"/>
</dbReference>
<dbReference type="PROSITE" id="PS50888">
    <property type="entry name" value="BHLH"/>
    <property type="match status" value="1"/>
</dbReference>
<dbReference type="GO" id="GO:0003700">
    <property type="term" value="F:DNA-binding transcription factor activity"/>
    <property type="evidence" value="ECO:0007669"/>
    <property type="project" value="TreeGrafter"/>
</dbReference>
<protein>
    <recommendedName>
        <fullName evidence="7">BHLH domain-containing protein</fullName>
    </recommendedName>
</protein>
<dbReference type="FunFam" id="4.10.280.10:FF:000002">
    <property type="entry name" value="Basic helix-loop-helix transcription factor"/>
    <property type="match status" value="1"/>
</dbReference>
<dbReference type="PANTHER" id="PTHR12565:SF442">
    <property type="entry name" value="TRANSCRIPTION FACTOR HBI1"/>
    <property type="match status" value="1"/>
</dbReference>
<evidence type="ECO:0000259" key="7">
    <source>
        <dbReference type="PROSITE" id="PS50888"/>
    </source>
</evidence>
<dbReference type="InterPro" id="IPR011598">
    <property type="entry name" value="bHLH_dom"/>
</dbReference>
<sequence length="341" mass="38348">MLEGLVSPENLSLSSMDMNVLERLKWLQQQQQQVVSRTSDNSPELLQILQFHGSNNDELLQSTFSHFQMLGSGFGPNPNMGFGPSHEAMDGCISRTSSFQMDPVDTMGVMLKNSEENRTISSKNKRKSEVKRREEEKTEKTIKVEAETESNMKGKSSMSNTEASSDTSKETSKGASEIHKLDYIHVRSRRGQATDRHSLAERARREKISKKMKYLQDIVPGCKKVTGQAGMLDEIINYVQSLQTQIEFLSMKLAFLNPELELSVEDLYVKQLQDYFTNLPVVIASKPSIMVDVPLFPLDQQGSLDLSVINLSQTTSTEAPSASWETQSRSLYNTSSLGFHY</sequence>
<dbReference type="Pfam" id="PF00010">
    <property type="entry name" value="HLH"/>
    <property type="match status" value="1"/>
</dbReference>
<proteinExistence type="predicted"/>
<feature type="compositionally biased region" description="Basic and acidic residues" evidence="6">
    <location>
        <begin position="131"/>
        <end position="152"/>
    </location>
</feature>
<keyword evidence="4" id="KW-0804">Transcription</keyword>
<feature type="compositionally biased region" description="Polar residues" evidence="6">
    <location>
        <begin position="153"/>
        <end position="166"/>
    </location>
</feature>
<name>A0A3P6AU38_BRAOL</name>
<accession>A0A3P6AU38</accession>